<dbReference type="GO" id="GO:1990281">
    <property type="term" value="C:efflux pump complex"/>
    <property type="evidence" value="ECO:0007669"/>
    <property type="project" value="TreeGrafter"/>
</dbReference>
<keyword evidence="7" id="KW-0614">Plasmid</keyword>
<sequence>MQLYPPCARRLRGQYRTAIIAVGCVIALNAHANAKTWSFHDAVRAAWTRDPAQAALHVAAQAADTEASAARTWFPAGAIINAQYLDDHFIGSNQGYTTYQGQISMPFWLPGQGTATERAALADKAVARANADMERMAIAIQVLDIASAARTEERRLAVLSTEYRVAGDIAERSDHAFAVGEEARTDRDAVFAFLSDIGAQQAQSTERLAGYRADLSRLTGSDALPDIMTIDGRFLDRQGNIQERLVVERDPRVIYADKVVRAADASLDVTRRTWMPAPSAGIQVVRQKQFEALWDTAVGVQVAMQLPSRSQHEPQLMRKVRAEADAQRDLLRARQIVGSEYSHTFARLRASVDILNEVRSQCAALSDRQAQMTRAWRIGETSVIEALRAHQAALSACQSHEAAEVAWHAAIARLLISIGATP</sequence>
<dbReference type="SUPFAM" id="SSF56954">
    <property type="entry name" value="Outer membrane efflux proteins (OEP)"/>
    <property type="match status" value="1"/>
</dbReference>
<evidence type="ECO:0000256" key="3">
    <source>
        <dbReference type="ARBA" id="ARBA00022692"/>
    </source>
</evidence>
<dbReference type="GO" id="GO:0015288">
    <property type="term" value="F:porin activity"/>
    <property type="evidence" value="ECO:0007669"/>
    <property type="project" value="TreeGrafter"/>
</dbReference>
<dbReference type="KEGG" id="ntn:D5366_11520"/>
<dbReference type="RefSeq" id="WP_141493987.1">
    <property type="nucleotide sequence ID" value="NZ_CP032486.1"/>
</dbReference>
<dbReference type="OrthoDB" id="7256779at2"/>
<evidence type="ECO:0000256" key="6">
    <source>
        <dbReference type="SAM" id="SignalP"/>
    </source>
</evidence>
<evidence type="ECO:0000313" key="8">
    <source>
        <dbReference type="Proteomes" id="UP000317214"/>
    </source>
</evidence>
<evidence type="ECO:0000256" key="1">
    <source>
        <dbReference type="ARBA" id="ARBA00004442"/>
    </source>
</evidence>
<feature type="chain" id="PRO_5021308465" evidence="6">
    <location>
        <begin position="33"/>
        <end position="422"/>
    </location>
</feature>
<name>A0A4Y6V9L7_9PROT</name>
<organism evidence="7 8">
    <name type="scientific">Neokomagataea tanensis</name>
    <dbReference type="NCBI Taxonomy" id="661191"/>
    <lineage>
        <taxon>Bacteria</taxon>
        <taxon>Pseudomonadati</taxon>
        <taxon>Pseudomonadota</taxon>
        <taxon>Alphaproteobacteria</taxon>
        <taxon>Acetobacterales</taxon>
        <taxon>Acetobacteraceae</taxon>
        <taxon>Neokomagataea</taxon>
    </lineage>
</organism>
<gene>
    <name evidence="7" type="ORF">D5366_11520</name>
</gene>
<proteinExistence type="predicted"/>
<dbReference type="AlphaFoldDB" id="A0A4Y6V9L7"/>
<keyword evidence="2" id="KW-1134">Transmembrane beta strand</keyword>
<keyword evidence="3" id="KW-0812">Transmembrane</keyword>
<keyword evidence="6" id="KW-0732">Signal</keyword>
<evidence type="ECO:0000313" key="7">
    <source>
        <dbReference type="EMBL" id="QDH26044.1"/>
    </source>
</evidence>
<dbReference type="EMBL" id="CP032486">
    <property type="protein sequence ID" value="QDH26044.1"/>
    <property type="molecule type" value="Genomic_DNA"/>
</dbReference>
<comment type="subcellular location">
    <subcellularLocation>
        <location evidence="1">Cell outer membrane</location>
    </subcellularLocation>
</comment>
<accession>A0A4Y6V9L7</accession>
<dbReference type="GO" id="GO:0009279">
    <property type="term" value="C:cell outer membrane"/>
    <property type="evidence" value="ECO:0007669"/>
    <property type="project" value="UniProtKB-SubCell"/>
</dbReference>
<feature type="signal peptide" evidence="6">
    <location>
        <begin position="1"/>
        <end position="32"/>
    </location>
</feature>
<dbReference type="InterPro" id="IPR051906">
    <property type="entry name" value="TolC-like"/>
</dbReference>
<evidence type="ECO:0000256" key="5">
    <source>
        <dbReference type="ARBA" id="ARBA00023237"/>
    </source>
</evidence>
<dbReference type="GO" id="GO:0015562">
    <property type="term" value="F:efflux transmembrane transporter activity"/>
    <property type="evidence" value="ECO:0007669"/>
    <property type="project" value="InterPro"/>
</dbReference>
<keyword evidence="4" id="KW-0472">Membrane</keyword>
<dbReference type="PANTHER" id="PTHR30026:SF21">
    <property type="entry name" value="SLR1270 PROTEIN"/>
    <property type="match status" value="1"/>
</dbReference>
<dbReference type="Proteomes" id="UP000317214">
    <property type="component" value="Plasmid unnamed1"/>
</dbReference>
<evidence type="ECO:0000256" key="4">
    <source>
        <dbReference type="ARBA" id="ARBA00023136"/>
    </source>
</evidence>
<evidence type="ECO:0000256" key="2">
    <source>
        <dbReference type="ARBA" id="ARBA00022452"/>
    </source>
</evidence>
<keyword evidence="8" id="KW-1185">Reference proteome</keyword>
<geneLocation type="plasmid" evidence="7">
    <name>unnamed1</name>
</geneLocation>
<keyword evidence="5" id="KW-0998">Cell outer membrane</keyword>
<dbReference type="Gene3D" id="1.20.1600.10">
    <property type="entry name" value="Outer membrane efflux proteins (OEP)"/>
    <property type="match status" value="1"/>
</dbReference>
<protein>
    <submittedName>
        <fullName evidence="7">TolC family protein</fullName>
    </submittedName>
</protein>
<reference evidence="7 8" key="1">
    <citation type="submission" date="2018-09" db="EMBL/GenBank/DDBJ databases">
        <title>The complete genome sequence of Neokomagataea tanensis NBRC 106556(T).</title>
        <authorList>
            <person name="Chua K.-O."/>
            <person name="See-Too W.-S."/>
            <person name="Hong K.-W."/>
            <person name="Yin W.-F."/>
            <person name="Chan K.-G."/>
        </authorList>
    </citation>
    <scope>NUCLEOTIDE SEQUENCE [LARGE SCALE GENOMIC DNA]</scope>
    <source>
        <strain evidence="8">AH13 \ NBRC 106556</strain>
        <plasmid evidence="7 8">unnamed1</plasmid>
    </source>
</reference>
<dbReference type="PANTHER" id="PTHR30026">
    <property type="entry name" value="OUTER MEMBRANE PROTEIN TOLC"/>
    <property type="match status" value="1"/>
</dbReference>